<feature type="transmembrane region" description="Helical" evidence="8">
    <location>
        <begin position="319"/>
        <end position="340"/>
    </location>
</feature>
<evidence type="ECO:0000259" key="10">
    <source>
        <dbReference type="Pfam" id="PF12704"/>
    </source>
</evidence>
<protein>
    <submittedName>
        <fullName evidence="11">Putative ABC transport system permease protein</fullName>
    </submittedName>
</protein>
<organism evidence="11 12">
    <name type="scientific">Streptomyces wuyuanensis</name>
    <dbReference type="NCBI Taxonomy" id="1196353"/>
    <lineage>
        <taxon>Bacteria</taxon>
        <taxon>Bacillati</taxon>
        <taxon>Actinomycetota</taxon>
        <taxon>Actinomycetes</taxon>
        <taxon>Kitasatosporales</taxon>
        <taxon>Streptomycetaceae</taxon>
        <taxon>Streptomyces</taxon>
    </lineage>
</organism>
<evidence type="ECO:0000313" key="11">
    <source>
        <dbReference type="EMBL" id="SDN06373.1"/>
    </source>
</evidence>
<name>A0A1G9YD91_9ACTN</name>
<keyword evidence="2" id="KW-0813">Transport</keyword>
<keyword evidence="5 8" id="KW-1133">Transmembrane helix</keyword>
<accession>A0A1G9YD91</accession>
<dbReference type="PANTHER" id="PTHR43738">
    <property type="entry name" value="ABC TRANSPORTER, MEMBRANE PROTEIN"/>
    <property type="match status" value="1"/>
</dbReference>
<dbReference type="Proteomes" id="UP000199063">
    <property type="component" value="Unassembled WGS sequence"/>
</dbReference>
<feature type="transmembrane region" description="Helical" evidence="8">
    <location>
        <begin position="352"/>
        <end position="373"/>
    </location>
</feature>
<dbReference type="InterPro" id="IPR025857">
    <property type="entry name" value="MacB_PCD"/>
</dbReference>
<evidence type="ECO:0000256" key="6">
    <source>
        <dbReference type="ARBA" id="ARBA00023136"/>
    </source>
</evidence>
<comment type="subcellular location">
    <subcellularLocation>
        <location evidence="1">Cell membrane</location>
        <topology evidence="1">Multi-pass membrane protein</topology>
    </subcellularLocation>
</comment>
<dbReference type="PANTHER" id="PTHR43738:SF1">
    <property type="entry name" value="HEMIN TRANSPORT SYSTEM PERMEASE PROTEIN HRTB-RELATED"/>
    <property type="match status" value="1"/>
</dbReference>
<evidence type="ECO:0000256" key="7">
    <source>
        <dbReference type="ARBA" id="ARBA00038076"/>
    </source>
</evidence>
<evidence type="ECO:0000256" key="3">
    <source>
        <dbReference type="ARBA" id="ARBA00022475"/>
    </source>
</evidence>
<dbReference type="AlphaFoldDB" id="A0A1G9YD91"/>
<dbReference type="EMBL" id="FNHI01000018">
    <property type="protein sequence ID" value="SDN06373.1"/>
    <property type="molecule type" value="Genomic_DNA"/>
</dbReference>
<feature type="transmembrane region" description="Helical" evidence="8">
    <location>
        <begin position="42"/>
        <end position="66"/>
    </location>
</feature>
<dbReference type="Pfam" id="PF12704">
    <property type="entry name" value="MacB_PCD"/>
    <property type="match status" value="1"/>
</dbReference>
<evidence type="ECO:0000256" key="4">
    <source>
        <dbReference type="ARBA" id="ARBA00022692"/>
    </source>
</evidence>
<dbReference type="Pfam" id="PF02687">
    <property type="entry name" value="FtsX"/>
    <property type="match status" value="1"/>
</dbReference>
<evidence type="ECO:0000256" key="2">
    <source>
        <dbReference type="ARBA" id="ARBA00022448"/>
    </source>
</evidence>
<sequence>MRQRRERGPTATVEPYRFHRRKGQAKAVFVAWRDLRFAKGRFALMGTVIVLITLLVGLLSGLTAGLGQQNISAITSLPADRIAFQAPGGGQDLSYSNSTVTEAQWRKWSKAPGVESAEPLGITTTKATAGDKSTGVSAFGVEPGSRLAPTSNKITGSAVVLSTAAAEGLGVQAGDSLTLAGQELKVAAVEGDAHFSHAPVIWTSLDTWRKAAPPAGSGPGRTATVIALNTRSQADTAATDHQVGTKTVLTDDSLSAIGSYTSENGSLQLMRGFLFAISALVIGAFFTVWTIQRSGDVAVLKALGASTAGLLKDALGQAVVLLAVGTLIGTGIAAALGALVSGSAVPFLLTPATVLIPAAVIILLGALGAALSIRRITSVDPLTALGSAR</sequence>
<dbReference type="InterPro" id="IPR003838">
    <property type="entry name" value="ABC3_permease_C"/>
</dbReference>
<keyword evidence="12" id="KW-1185">Reference proteome</keyword>
<keyword evidence="3" id="KW-1003">Cell membrane</keyword>
<feature type="domain" description="ABC3 transporter permease C-terminal" evidence="9">
    <location>
        <begin position="273"/>
        <end position="381"/>
    </location>
</feature>
<dbReference type="InterPro" id="IPR051125">
    <property type="entry name" value="ABC-4/HrtB_transporter"/>
</dbReference>
<evidence type="ECO:0000259" key="9">
    <source>
        <dbReference type="Pfam" id="PF02687"/>
    </source>
</evidence>
<keyword evidence="6 8" id="KW-0472">Membrane</keyword>
<evidence type="ECO:0000256" key="1">
    <source>
        <dbReference type="ARBA" id="ARBA00004651"/>
    </source>
</evidence>
<proteinExistence type="inferred from homology"/>
<evidence type="ECO:0000256" key="5">
    <source>
        <dbReference type="ARBA" id="ARBA00022989"/>
    </source>
</evidence>
<keyword evidence="4 8" id="KW-0812">Transmembrane</keyword>
<feature type="domain" description="MacB-like periplasmic core" evidence="10">
    <location>
        <begin position="49"/>
        <end position="243"/>
    </location>
</feature>
<reference evidence="12" key="1">
    <citation type="submission" date="2016-10" db="EMBL/GenBank/DDBJ databases">
        <authorList>
            <person name="Varghese N."/>
            <person name="Submissions S."/>
        </authorList>
    </citation>
    <scope>NUCLEOTIDE SEQUENCE [LARGE SCALE GENOMIC DNA]</scope>
    <source>
        <strain evidence="12">CGMCC 4.7042</strain>
    </source>
</reference>
<evidence type="ECO:0000313" key="12">
    <source>
        <dbReference type="Proteomes" id="UP000199063"/>
    </source>
</evidence>
<gene>
    <name evidence="11" type="ORF">SAMN05444921_11848</name>
</gene>
<evidence type="ECO:0000256" key="8">
    <source>
        <dbReference type="SAM" id="Phobius"/>
    </source>
</evidence>
<feature type="transmembrane region" description="Helical" evidence="8">
    <location>
        <begin position="269"/>
        <end position="291"/>
    </location>
</feature>
<comment type="similarity">
    <text evidence="7">Belongs to the ABC-4 integral membrane protein family.</text>
</comment>
<dbReference type="GO" id="GO:0005886">
    <property type="term" value="C:plasma membrane"/>
    <property type="evidence" value="ECO:0007669"/>
    <property type="project" value="UniProtKB-SubCell"/>
</dbReference>
<dbReference type="STRING" id="1196353.SAMN05444921_11848"/>